<organism evidence="2 3">
    <name type="scientific">Flavobacterium azizsancarii</name>
    <dbReference type="NCBI Taxonomy" id="2961580"/>
    <lineage>
        <taxon>Bacteria</taxon>
        <taxon>Pseudomonadati</taxon>
        <taxon>Bacteroidota</taxon>
        <taxon>Flavobacteriia</taxon>
        <taxon>Flavobacteriales</taxon>
        <taxon>Flavobacteriaceae</taxon>
        <taxon>Flavobacterium</taxon>
    </lineage>
</organism>
<comment type="caution">
    <text evidence="2">The sequence shown here is derived from an EMBL/GenBank/DDBJ whole genome shotgun (WGS) entry which is preliminary data.</text>
</comment>
<evidence type="ECO:0000313" key="2">
    <source>
        <dbReference type="EMBL" id="MDA6071052.1"/>
    </source>
</evidence>
<reference evidence="2 3" key="1">
    <citation type="journal article" date="2023" name="Chemosphere">
        <title>Whole genome analysis of Flavobacterium aziz-sancarii sp. nov., isolated from Ardley Island (Antarctica), revealed a rich resistome and bioremediation potential.</title>
        <authorList>
            <person name="Otur C."/>
            <person name="Okay S."/>
            <person name="Kurt-Kizildogan A."/>
        </authorList>
    </citation>
    <scope>NUCLEOTIDE SEQUENCE [LARGE SCALE GENOMIC DNA]</scope>
    <source>
        <strain evidence="2 3">AC</strain>
    </source>
</reference>
<accession>A0ABT4WF05</accession>
<feature type="signal peptide" evidence="1">
    <location>
        <begin position="1"/>
        <end position="21"/>
    </location>
</feature>
<dbReference type="Proteomes" id="UP001212170">
    <property type="component" value="Unassembled WGS sequence"/>
</dbReference>
<feature type="chain" id="PRO_5045328219" evidence="1">
    <location>
        <begin position="22"/>
        <end position="312"/>
    </location>
</feature>
<dbReference type="EMBL" id="JAMZNK010000027">
    <property type="protein sequence ID" value="MDA6071052.1"/>
    <property type="molecule type" value="Genomic_DNA"/>
</dbReference>
<dbReference type="NCBIfam" id="TIGR03519">
    <property type="entry name" value="T9SS_PorP_fam"/>
    <property type="match status" value="1"/>
</dbReference>
<keyword evidence="3" id="KW-1185">Reference proteome</keyword>
<dbReference type="Pfam" id="PF11751">
    <property type="entry name" value="PorP_SprF"/>
    <property type="match status" value="1"/>
</dbReference>
<keyword evidence="1" id="KW-0732">Signal</keyword>
<protein>
    <submittedName>
        <fullName evidence="2">Type IX secretion system membrane protein PorP/SprF</fullName>
    </submittedName>
</protein>
<name>A0ABT4WF05_9FLAO</name>
<evidence type="ECO:0000256" key="1">
    <source>
        <dbReference type="SAM" id="SignalP"/>
    </source>
</evidence>
<sequence>MNIKNIRLLIIIVLTSNYMSAQQDAQYTQYMYNPTVVNPAYAGSRDVMSIFGLYRTQWVGLEGAPKTGTLSMHTPIENSRLGLGFSLVNDRIGPSDETNLSLDISYTIDVSYQYKLAFGVKGSANLINVDYTKLDIYDPSDARFQQNIDNKFSPNVGAGIYLYSDNTYIGLSAPALLQTKHFDGSVNYNDSATFFAGEQVHYYLMAGHVFDLDYNLKFKPSALVKMTEGAPLQVDLSANFLFNEKFTAGVAYRWSAALSALVGFQVSDGLFIGYAYDAETTKLANYNSGSHEIFLRFEMFKKYNKIVSPRFF</sequence>
<evidence type="ECO:0000313" key="3">
    <source>
        <dbReference type="Proteomes" id="UP001212170"/>
    </source>
</evidence>
<gene>
    <name evidence="2" type="ORF">NJT12_15665</name>
</gene>
<proteinExistence type="predicted"/>
<dbReference type="RefSeq" id="WP_271336865.1">
    <property type="nucleotide sequence ID" value="NZ_JAMZNK010000027.1"/>
</dbReference>
<dbReference type="InterPro" id="IPR019861">
    <property type="entry name" value="PorP/SprF_Bacteroidetes"/>
</dbReference>